<accession>A0A562YFP2</accession>
<proteinExistence type="predicted"/>
<dbReference type="EMBL" id="SMZJ02000004">
    <property type="protein sequence ID" value="TWO33112.1"/>
    <property type="molecule type" value="Genomic_DNA"/>
</dbReference>
<gene>
    <name evidence="1" type="ORF">E1J38_008035</name>
</gene>
<protein>
    <recommendedName>
        <fullName evidence="3">Gylcosyl hydrolase 115 C-terminal domain-containing protein</fullName>
    </recommendedName>
</protein>
<organism evidence="1 2">
    <name type="scientific">Seonamhaeicola sediminis</name>
    <dbReference type="NCBI Taxonomy" id="2528206"/>
    <lineage>
        <taxon>Bacteria</taxon>
        <taxon>Pseudomonadati</taxon>
        <taxon>Bacteroidota</taxon>
        <taxon>Flavobacteriia</taxon>
        <taxon>Flavobacteriales</taxon>
        <taxon>Flavobacteriaceae</taxon>
    </lineage>
</organism>
<name>A0A562YFP2_9FLAO</name>
<dbReference type="AlphaFoldDB" id="A0A562YFP2"/>
<evidence type="ECO:0000313" key="1">
    <source>
        <dbReference type="EMBL" id="TWO33112.1"/>
    </source>
</evidence>
<evidence type="ECO:0000313" key="2">
    <source>
        <dbReference type="Proteomes" id="UP000295814"/>
    </source>
</evidence>
<comment type="caution">
    <text evidence="1">The sequence shown here is derived from an EMBL/GenBank/DDBJ whole genome shotgun (WGS) entry which is preliminary data.</text>
</comment>
<dbReference type="Gene3D" id="2.60.120.1620">
    <property type="match status" value="1"/>
</dbReference>
<sequence>MGLSPVVFNLINELSNVKPFEEKDGLLVVEAENFHFNTDNESPRKFLLHTYGEDLPMGNKNNHTETASGKAYLKALPDTRVTHDDKLIINENFFPIPGIGGMVSYKVKINNPGTYYVWVRAFSTGAEDNGLHVGVNGTWPKSGQRIQLCQGKHKWTWSSAQRVPENHCGDPQTITLTFDEAGEHIVSFSMREDGFELDKWILSKDKGYIPTN</sequence>
<dbReference type="Proteomes" id="UP000295814">
    <property type="component" value="Unassembled WGS sequence"/>
</dbReference>
<reference evidence="1 2" key="1">
    <citation type="submission" date="2019-07" db="EMBL/GenBank/DDBJ databases">
        <title>Seonamhaeicola sp. W255 draft genome.</title>
        <authorList>
            <person name="Zhang X.-Y."/>
            <person name="Zhang R."/>
            <person name="Zhong Y.-L."/>
            <person name="Du Z.-J."/>
        </authorList>
    </citation>
    <scope>NUCLEOTIDE SEQUENCE [LARGE SCALE GENOMIC DNA]</scope>
    <source>
        <strain evidence="1 2">W255</strain>
    </source>
</reference>
<dbReference type="OrthoDB" id="266054at2"/>
<keyword evidence="2" id="KW-1185">Reference proteome</keyword>
<evidence type="ECO:0008006" key="3">
    <source>
        <dbReference type="Google" id="ProtNLM"/>
    </source>
</evidence>